<name>A0A4V1NUT5_9BACT</name>
<keyword evidence="2" id="KW-0503">Monooxygenase</keyword>
<dbReference type="OrthoDB" id="9798157at2"/>
<dbReference type="GO" id="GO:0004497">
    <property type="term" value="F:monooxygenase activity"/>
    <property type="evidence" value="ECO:0007669"/>
    <property type="project" value="UniProtKB-KW"/>
</dbReference>
<evidence type="ECO:0000313" key="2">
    <source>
        <dbReference type="EMBL" id="RXS93358.1"/>
    </source>
</evidence>
<evidence type="ECO:0000313" key="3">
    <source>
        <dbReference type="Proteomes" id="UP000290253"/>
    </source>
</evidence>
<gene>
    <name evidence="2" type="ORF">ESZ00_18585</name>
</gene>
<dbReference type="Pfam" id="PF03992">
    <property type="entry name" value="ABM"/>
    <property type="match status" value="1"/>
</dbReference>
<proteinExistence type="predicted"/>
<dbReference type="AlphaFoldDB" id="A0A4V1NUT5"/>
<comment type="caution">
    <text evidence="2">The sequence shown here is derived from an EMBL/GenBank/DDBJ whole genome shotgun (WGS) entry which is preliminary data.</text>
</comment>
<dbReference type="Gene3D" id="3.30.70.100">
    <property type="match status" value="1"/>
</dbReference>
<dbReference type="Proteomes" id="UP000290253">
    <property type="component" value="Unassembled WGS sequence"/>
</dbReference>
<keyword evidence="2" id="KW-0560">Oxidoreductase</keyword>
<keyword evidence="3" id="KW-1185">Reference proteome</keyword>
<evidence type="ECO:0000259" key="1">
    <source>
        <dbReference type="PROSITE" id="PS51725"/>
    </source>
</evidence>
<dbReference type="PROSITE" id="PS51725">
    <property type="entry name" value="ABM"/>
    <property type="match status" value="1"/>
</dbReference>
<dbReference type="InterPro" id="IPR011008">
    <property type="entry name" value="Dimeric_a/b-barrel"/>
</dbReference>
<reference evidence="2 3" key="1">
    <citation type="journal article" date="2016" name="Int. J. Syst. Evol. Microbiol.">
        <title>Acidipila dinghuensis sp. nov., an acidobacterium isolated from forest soil.</title>
        <authorList>
            <person name="Jiang Y.W."/>
            <person name="Wang J."/>
            <person name="Chen M.H."/>
            <person name="Lv Y.Y."/>
            <person name="Qiu L.H."/>
        </authorList>
    </citation>
    <scope>NUCLEOTIDE SEQUENCE [LARGE SCALE GENOMIC DNA]</scope>
    <source>
        <strain evidence="2 3">DHOF10</strain>
    </source>
</reference>
<dbReference type="EMBL" id="SDMK01000005">
    <property type="protein sequence ID" value="RXS93358.1"/>
    <property type="molecule type" value="Genomic_DNA"/>
</dbReference>
<sequence>MVLEIAQIEVKPGTELEFEEAVRMARPLFVNAAGCLGIELNRTIERPQVYRLFIQWKTLEHHTIDFRQSDAYTEWRNLVSRFFAAPPVVEHQQVVAID</sequence>
<accession>A0A4V1NUT5</accession>
<dbReference type="SUPFAM" id="SSF54909">
    <property type="entry name" value="Dimeric alpha+beta barrel"/>
    <property type="match status" value="1"/>
</dbReference>
<protein>
    <submittedName>
        <fullName evidence="2">Antibiotic biosynthesis monooxygenase</fullName>
    </submittedName>
</protein>
<dbReference type="InterPro" id="IPR007138">
    <property type="entry name" value="ABM_dom"/>
</dbReference>
<organism evidence="2 3">
    <name type="scientific">Silvibacterium dinghuense</name>
    <dbReference type="NCBI Taxonomy" id="1560006"/>
    <lineage>
        <taxon>Bacteria</taxon>
        <taxon>Pseudomonadati</taxon>
        <taxon>Acidobacteriota</taxon>
        <taxon>Terriglobia</taxon>
        <taxon>Terriglobales</taxon>
        <taxon>Acidobacteriaceae</taxon>
        <taxon>Silvibacterium</taxon>
    </lineage>
</organism>
<dbReference type="RefSeq" id="WP_129209901.1">
    <property type="nucleotide sequence ID" value="NZ_BMGU01000002.1"/>
</dbReference>
<feature type="domain" description="ABM" evidence="1">
    <location>
        <begin position="2"/>
        <end position="93"/>
    </location>
</feature>